<organism evidence="2 3">
    <name type="scientific">Papaver somniferum</name>
    <name type="common">Opium poppy</name>
    <dbReference type="NCBI Taxonomy" id="3469"/>
    <lineage>
        <taxon>Eukaryota</taxon>
        <taxon>Viridiplantae</taxon>
        <taxon>Streptophyta</taxon>
        <taxon>Embryophyta</taxon>
        <taxon>Tracheophyta</taxon>
        <taxon>Spermatophyta</taxon>
        <taxon>Magnoliopsida</taxon>
        <taxon>Ranunculales</taxon>
        <taxon>Papaveraceae</taxon>
        <taxon>Papaveroideae</taxon>
        <taxon>Papaver</taxon>
    </lineage>
</organism>
<feature type="non-terminal residue" evidence="2">
    <location>
        <position position="1"/>
    </location>
</feature>
<proteinExistence type="predicted"/>
<keyword evidence="3" id="KW-1185">Reference proteome</keyword>
<gene>
    <name evidence="2" type="ORF">C5167_011337</name>
</gene>
<dbReference type="EMBL" id="CM010720">
    <property type="protein sequence ID" value="RZC67645.1"/>
    <property type="molecule type" value="Genomic_DNA"/>
</dbReference>
<feature type="signal peptide" evidence="1">
    <location>
        <begin position="1"/>
        <end position="18"/>
    </location>
</feature>
<keyword evidence="1" id="KW-0732">Signal</keyword>
<protein>
    <submittedName>
        <fullName evidence="2">Uncharacterized protein</fullName>
    </submittedName>
</protein>
<name>A0A4Y7K6M1_PAPSO</name>
<feature type="chain" id="PRO_5021248596" evidence="1">
    <location>
        <begin position="19"/>
        <end position="93"/>
    </location>
</feature>
<accession>A0A4Y7K6M1</accession>
<dbReference type="Gramene" id="RZC67645">
    <property type="protein sequence ID" value="RZC67645"/>
    <property type="gene ID" value="C5167_011337"/>
</dbReference>
<dbReference type="AlphaFoldDB" id="A0A4Y7K6M1"/>
<evidence type="ECO:0000313" key="3">
    <source>
        <dbReference type="Proteomes" id="UP000316621"/>
    </source>
</evidence>
<reference evidence="2 3" key="1">
    <citation type="journal article" date="2018" name="Science">
        <title>The opium poppy genome and morphinan production.</title>
        <authorList>
            <person name="Guo L."/>
            <person name="Winzer T."/>
            <person name="Yang X."/>
            <person name="Li Y."/>
            <person name="Ning Z."/>
            <person name="He Z."/>
            <person name="Teodor R."/>
            <person name="Lu Y."/>
            <person name="Bowser T.A."/>
            <person name="Graham I.A."/>
            <person name="Ye K."/>
        </authorList>
    </citation>
    <scope>NUCLEOTIDE SEQUENCE [LARGE SCALE GENOMIC DNA]</scope>
    <source>
        <strain evidence="3">cv. HN1</strain>
        <tissue evidence="2">Leaves</tissue>
    </source>
</reference>
<evidence type="ECO:0000256" key="1">
    <source>
        <dbReference type="SAM" id="SignalP"/>
    </source>
</evidence>
<sequence length="93" mass="10515">RILSSLHWMINIFELLLTELLNYHGKQSHAWMSASDLEKLGASYVVQFASDPSRLMGYCSYRELGRSLAKVCLGNSLLDASFLDGVCEINRLF</sequence>
<dbReference type="Proteomes" id="UP000316621">
    <property type="component" value="Chromosome 6"/>
</dbReference>
<evidence type="ECO:0000313" key="2">
    <source>
        <dbReference type="EMBL" id="RZC67645.1"/>
    </source>
</evidence>